<proteinExistence type="predicted"/>
<feature type="compositionally biased region" description="Basic and acidic residues" evidence="1">
    <location>
        <begin position="54"/>
        <end position="66"/>
    </location>
</feature>
<dbReference type="GO" id="GO:0003723">
    <property type="term" value="F:RNA binding"/>
    <property type="evidence" value="ECO:0007669"/>
    <property type="project" value="TreeGrafter"/>
</dbReference>
<dbReference type="Pfam" id="PF07713">
    <property type="entry name" value="DUF1604"/>
    <property type="match status" value="1"/>
</dbReference>
<accession>A0A8K1CM90</accession>
<feature type="region of interest" description="Disordered" evidence="1">
    <location>
        <begin position="517"/>
        <end position="713"/>
    </location>
</feature>
<name>A0A8K1CM90_PYTOL</name>
<feature type="region of interest" description="Disordered" evidence="1">
    <location>
        <begin position="41"/>
        <end position="74"/>
    </location>
</feature>
<dbReference type="AlphaFoldDB" id="A0A8K1CM90"/>
<feature type="region of interest" description="Disordered" evidence="1">
    <location>
        <begin position="442"/>
        <end position="467"/>
    </location>
</feature>
<evidence type="ECO:0000256" key="1">
    <source>
        <dbReference type="SAM" id="MobiDB-lite"/>
    </source>
</evidence>
<feature type="compositionally biased region" description="Basic and acidic residues" evidence="1">
    <location>
        <begin position="153"/>
        <end position="162"/>
    </location>
</feature>
<protein>
    <recommendedName>
        <fullName evidence="2">G-patch domain-containing protein</fullName>
    </recommendedName>
</protein>
<evidence type="ECO:0000313" key="3">
    <source>
        <dbReference type="EMBL" id="TMW64932.1"/>
    </source>
</evidence>
<dbReference type="PROSITE" id="PS50174">
    <property type="entry name" value="G_PATCH"/>
    <property type="match status" value="1"/>
</dbReference>
<dbReference type="PANTHER" id="PTHR13384:SF19">
    <property type="entry name" value="G PATCH DOMAIN-CONTAINING PROTEIN 1"/>
    <property type="match status" value="1"/>
</dbReference>
<feature type="compositionally biased region" description="Polar residues" evidence="1">
    <location>
        <begin position="43"/>
        <end position="53"/>
    </location>
</feature>
<dbReference type="InterPro" id="IPR000467">
    <property type="entry name" value="G_patch_dom"/>
</dbReference>
<sequence length="713" mass="79206">MKRSSGWNNEVTDEQGRRRFHGAFTGGFSAGYFNSVGSKDGWQPSTFSSSRTQRAADAKAQQRPEDFMDEEDDPLLGRRLETADKYDTLQGHAKQRLNNERLETRGSSVLSLPDEWILPASDSIGKKLLNQMGWKEGHGIGPKLRRRKLVSSEQKDTKRTEDREAENEEVYVPPRNTIDANVFPAPKLDKYGAGFDPYVNAPEFAQYKRDLKQSSGSGEGKRQIVTFSEALRGSTNRSASLGAMGFGLSALEDNDDVDVYDTPSMNDFDRAIGPAKEPLKLMDAAAVEASRRRDARETNVLCSDGRPALPGFHVASTREKPPKSVILRLEVPSEFKTWHVFNDAEDGNSIAHVYGKYNFSTEKQGRGSMMTASQRAQLLGESTPVATQPSSSVFDLLDATQKEKLMESAKKVKERQPLVQGTQSDQFRANITASIAKRFVSASSTTEGNATSGMESSTATKKSHRTEEEWAPHALLCKRFHVKCQGRTISGRDGDEGAANDLFSTELAPHLMDYAAGRQEQSRASTSEPTKEQTSLSNIGEDLPPLPVPAKPSSDLLKSIFEPSDESEAEEDEASEDEQTASGEEDEKVNNNQHKVARVEGEMNRPLPPETTSAQEKPSSIDNESTSPSEDESSGSESDERSRKRHKKSKSSKRSKSSKKEKKKKSKKHKKESKSSSSKKSHRRSRSRSRSSSPSRSSHRHKRHRRDRSRSRD</sequence>
<feature type="compositionally biased region" description="Polar residues" evidence="1">
    <location>
        <begin position="522"/>
        <end position="538"/>
    </location>
</feature>
<dbReference type="Pfam" id="PF01585">
    <property type="entry name" value="G-patch"/>
    <property type="match status" value="1"/>
</dbReference>
<keyword evidence="4" id="KW-1185">Reference proteome</keyword>
<feature type="compositionally biased region" description="Basic residues" evidence="1">
    <location>
        <begin position="643"/>
        <end position="689"/>
    </location>
</feature>
<evidence type="ECO:0000259" key="2">
    <source>
        <dbReference type="PROSITE" id="PS50174"/>
    </source>
</evidence>
<dbReference type="Proteomes" id="UP000794436">
    <property type="component" value="Unassembled WGS sequence"/>
</dbReference>
<dbReference type="GO" id="GO:0005634">
    <property type="term" value="C:nucleus"/>
    <property type="evidence" value="ECO:0007669"/>
    <property type="project" value="TreeGrafter"/>
</dbReference>
<feature type="compositionally biased region" description="Basic residues" evidence="1">
    <location>
        <begin position="697"/>
        <end position="713"/>
    </location>
</feature>
<dbReference type="PANTHER" id="PTHR13384">
    <property type="entry name" value="G PATCH DOMAIN-CONTAINING PROTEIN 1"/>
    <property type="match status" value="1"/>
</dbReference>
<dbReference type="InterPro" id="IPR011666">
    <property type="entry name" value="DUF1604"/>
</dbReference>
<dbReference type="GO" id="GO:0006397">
    <property type="term" value="P:mRNA processing"/>
    <property type="evidence" value="ECO:0007669"/>
    <property type="project" value="InterPro"/>
</dbReference>
<feature type="domain" description="G-patch" evidence="2">
    <location>
        <begin position="121"/>
        <end position="141"/>
    </location>
</feature>
<gene>
    <name evidence="3" type="ORF">Poli38472_009099</name>
</gene>
<dbReference type="OrthoDB" id="20507at2759"/>
<comment type="caution">
    <text evidence="3">The sequence shown here is derived from an EMBL/GenBank/DDBJ whole genome shotgun (WGS) entry which is preliminary data.</text>
</comment>
<feature type="compositionally biased region" description="Acidic residues" evidence="1">
    <location>
        <begin position="563"/>
        <end position="587"/>
    </location>
</feature>
<organism evidence="3 4">
    <name type="scientific">Pythium oligandrum</name>
    <name type="common">Mycoparasitic fungus</name>
    <dbReference type="NCBI Taxonomy" id="41045"/>
    <lineage>
        <taxon>Eukaryota</taxon>
        <taxon>Sar</taxon>
        <taxon>Stramenopiles</taxon>
        <taxon>Oomycota</taxon>
        <taxon>Peronosporomycetes</taxon>
        <taxon>Pythiales</taxon>
        <taxon>Pythiaceae</taxon>
        <taxon>Pythium</taxon>
    </lineage>
</organism>
<feature type="compositionally biased region" description="Polar residues" evidence="1">
    <location>
        <begin position="442"/>
        <end position="460"/>
    </location>
</feature>
<feature type="region of interest" description="Disordered" evidence="1">
    <location>
        <begin position="136"/>
        <end position="168"/>
    </location>
</feature>
<reference evidence="3" key="1">
    <citation type="submission" date="2019-03" db="EMBL/GenBank/DDBJ databases">
        <title>Long read genome sequence of the mycoparasitic Pythium oligandrum ATCC 38472 isolated from sugarbeet rhizosphere.</title>
        <authorList>
            <person name="Gaulin E."/>
        </authorList>
    </citation>
    <scope>NUCLEOTIDE SEQUENCE</scope>
    <source>
        <strain evidence="3">ATCC 38472_TT</strain>
    </source>
</reference>
<feature type="compositionally biased region" description="Polar residues" evidence="1">
    <location>
        <begin position="610"/>
        <end position="621"/>
    </location>
</feature>
<dbReference type="EMBL" id="SPLM01000038">
    <property type="protein sequence ID" value="TMW64932.1"/>
    <property type="molecule type" value="Genomic_DNA"/>
</dbReference>
<evidence type="ECO:0000313" key="4">
    <source>
        <dbReference type="Proteomes" id="UP000794436"/>
    </source>
</evidence>